<gene>
    <name evidence="2" type="ORF">WJM97_03020</name>
</gene>
<keyword evidence="1" id="KW-1133">Transmembrane helix</keyword>
<keyword evidence="3" id="KW-1185">Reference proteome</keyword>
<reference evidence="2 3" key="1">
    <citation type="submission" date="2024-04" db="EMBL/GenBank/DDBJ databases">
        <title>Okeanomitos corallinicola gen. &amp; sp. nov. (Nostocales, Cyanobacteria), a new toxic marine heterocyst-forming cyanobacterium from a coral reef.</title>
        <authorList>
            <person name="Li H."/>
            <person name="Li R."/>
            <person name="Kang J."/>
            <person name="Hii K.S."/>
            <person name="Mohamed H.F."/>
            <person name="Xu X."/>
            <person name="Luo Z."/>
        </authorList>
    </citation>
    <scope>NUCLEOTIDE SEQUENCE [LARGE SCALE GENOMIC DNA]</scope>
    <source>
        <strain evidence="2 3">TIOX110</strain>
    </source>
</reference>
<accession>A0ABZ2UTE8</accession>
<evidence type="ECO:0000313" key="3">
    <source>
        <dbReference type="Proteomes" id="UP001483337"/>
    </source>
</evidence>
<evidence type="ECO:0000256" key="1">
    <source>
        <dbReference type="SAM" id="Phobius"/>
    </source>
</evidence>
<dbReference type="RefSeq" id="WP_353931574.1">
    <property type="nucleotide sequence ID" value="NZ_CP150886.1"/>
</dbReference>
<feature type="transmembrane region" description="Helical" evidence="1">
    <location>
        <begin position="16"/>
        <end position="37"/>
    </location>
</feature>
<dbReference type="Proteomes" id="UP001483337">
    <property type="component" value="Chromosome"/>
</dbReference>
<keyword evidence="1" id="KW-0472">Membrane</keyword>
<dbReference type="EMBL" id="CP150886">
    <property type="protein sequence ID" value="WZB88667.1"/>
    <property type="molecule type" value="Genomic_DNA"/>
</dbReference>
<proteinExistence type="predicted"/>
<feature type="transmembrane region" description="Helical" evidence="1">
    <location>
        <begin position="43"/>
        <end position="65"/>
    </location>
</feature>
<organism evidence="2 3">
    <name type="scientific">Okeanomitos corallinicola TIOX110</name>
    <dbReference type="NCBI Taxonomy" id="3133117"/>
    <lineage>
        <taxon>Bacteria</taxon>
        <taxon>Bacillati</taxon>
        <taxon>Cyanobacteriota</taxon>
        <taxon>Cyanophyceae</taxon>
        <taxon>Nostocales</taxon>
        <taxon>Aphanizomenonaceae</taxon>
        <taxon>Okeanomitos</taxon>
    </lineage>
</organism>
<sequence>MTIDNNNSQQSFSLKAIYRFIGGATLGAFVVSIPILYGSSTNLSLFQVGIASLLIILCGLLSSIWGEKFINAVMDILNASSL</sequence>
<evidence type="ECO:0000313" key="2">
    <source>
        <dbReference type="EMBL" id="WZB88667.1"/>
    </source>
</evidence>
<keyword evidence="1" id="KW-0812">Transmembrane</keyword>
<protein>
    <submittedName>
        <fullName evidence="2">Uncharacterized protein</fullName>
    </submittedName>
</protein>
<name>A0ABZ2UTE8_9CYAN</name>